<feature type="compositionally biased region" description="Polar residues" evidence="1">
    <location>
        <begin position="104"/>
        <end position="116"/>
    </location>
</feature>
<reference evidence="2" key="1">
    <citation type="journal article" date="2022" name="bioRxiv">
        <title>Sequencing and chromosome-scale assembly of the giantPleurodeles waltlgenome.</title>
        <authorList>
            <person name="Brown T."/>
            <person name="Elewa A."/>
            <person name="Iarovenko S."/>
            <person name="Subramanian E."/>
            <person name="Araus A.J."/>
            <person name="Petzold A."/>
            <person name="Susuki M."/>
            <person name="Suzuki K.-i.T."/>
            <person name="Hayashi T."/>
            <person name="Toyoda A."/>
            <person name="Oliveira C."/>
            <person name="Osipova E."/>
            <person name="Leigh N.D."/>
            <person name="Simon A."/>
            <person name="Yun M.H."/>
        </authorList>
    </citation>
    <scope>NUCLEOTIDE SEQUENCE</scope>
    <source>
        <strain evidence="2">20211129_DDA</strain>
        <tissue evidence="2">Liver</tissue>
    </source>
</reference>
<protein>
    <submittedName>
        <fullName evidence="2">Uncharacterized protein</fullName>
    </submittedName>
</protein>
<dbReference type="Proteomes" id="UP001066276">
    <property type="component" value="Chromosome 5"/>
</dbReference>
<dbReference type="AlphaFoldDB" id="A0AAV7RLQ4"/>
<organism evidence="2 3">
    <name type="scientific">Pleurodeles waltl</name>
    <name type="common">Iberian ribbed newt</name>
    <dbReference type="NCBI Taxonomy" id="8319"/>
    <lineage>
        <taxon>Eukaryota</taxon>
        <taxon>Metazoa</taxon>
        <taxon>Chordata</taxon>
        <taxon>Craniata</taxon>
        <taxon>Vertebrata</taxon>
        <taxon>Euteleostomi</taxon>
        <taxon>Amphibia</taxon>
        <taxon>Batrachia</taxon>
        <taxon>Caudata</taxon>
        <taxon>Salamandroidea</taxon>
        <taxon>Salamandridae</taxon>
        <taxon>Pleurodelinae</taxon>
        <taxon>Pleurodeles</taxon>
    </lineage>
</organism>
<feature type="region of interest" description="Disordered" evidence="1">
    <location>
        <begin position="100"/>
        <end position="129"/>
    </location>
</feature>
<gene>
    <name evidence="2" type="ORF">NDU88_005215</name>
</gene>
<evidence type="ECO:0000313" key="3">
    <source>
        <dbReference type="Proteomes" id="UP001066276"/>
    </source>
</evidence>
<feature type="region of interest" description="Disordered" evidence="1">
    <location>
        <begin position="144"/>
        <end position="166"/>
    </location>
</feature>
<accession>A0AAV7RLQ4</accession>
<name>A0AAV7RLQ4_PLEWA</name>
<keyword evidence="3" id="KW-1185">Reference proteome</keyword>
<comment type="caution">
    <text evidence="2">The sequence shown here is derived from an EMBL/GenBank/DDBJ whole genome shotgun (WGS) entry which is preliminary data.</text>
</comment>
<proteinExistence type="predicted"/>
<evidence type="ECO:0000313" key="2">
    <source>
        <dbReference type="EMBL" id="KAJ1152440.1"/>
    </source>
</evidence>
<feature type="region of interest" description="Disordered" evidence="1">
    <location>
        <begin position="1"/>
        <end position="79"/>
    </location>
</feature>
<sequence>MAQLLQLFEVVEPVPGDDGKNRSGGRDGNNSGEEKDCGNIRSGGGTAGDSGSAWKNSDSQGDRVSTRRGNYSYPRRSGWRRSTLRRWANCPGSTLCSGCRDQDMVSNNSGSSTTSAIEGPGGRKPRDPATLWGERGLGRYEDCGLIQNSHDTSGKREGDRQLPTVF</sequence>
<dbReference type="EMBL" id="JANPWB010000009">
    <property type="protein sequence ID" value="KAJ1152440.1"/>
    <property type="molecule type" value="Genomic_DNA"/>
</dbReference>
<evidence type="ECO:0000256" key="1">
    <source>
        <dbReference type="SAM" id="MobiDB-lite"/>
    </source>
</evidence>